<dbReference type="RefSeq" id="WP_034975305.1">
    <property type="nucleotide sequence ID" value="NZ_FOFI01000003.1"/>
</dbReference>
<dbReference type="AlphaFoldDB" id="A0A085BHR7"/>
<organism evidence="1 2">
    <name type="scientific">Epilithonimonas lactis</name>
    <dbReference type="NCBI Taxonomy" id="421072"/>
    <lineage>
        <taxon>Bacteria</taxon>
        <taxon>Pseudomonadati</taxon>
        <taxon>Bacteroidota</taxon>
        <taxon>Flavobacteriia</taxon>
        <taxon>Flavobacteriales</taxon>
        <taxon>Weeksellaceae</taxon>
        <taxon>Chryseobacterium group</taxon>
        <taxon>Epilithonimonas</taxon>
    </lineage>
</organism>
<evidence type="ECO:0000313" key="1">
    <source>
        <dbReference type="EMBL" id="KFC22012.1"/>
    </source>
</evidence>
<name>A0A085BHR7_9FLAO</name>
<protein>
    <submittedName>
        <fullName evidence="1">Uncharacterized protein</fullName>
    </submittedName>
</protein>
<dbReference type="eggNOG" id="ENOG503124S">
    <property type="taxonomic scope" value="Bacteria"/>
</dbReference>
<gene>
    <name evidence="1" type="ORF">IO89_08580</name>
</gene>
<reference evidence="1 2" key="1">
    <citation type="submission" date="2014-07" db="EMBL/GenBank/DDBJ databases">
        <title>Epilithonimonas lactis LMG 22401 Genome.</title>
        <authorList>
            <person name="Pipes S.E."/>
            <person name="Stropko S.J."/>
        </authorList>
    </citation>
    <scope>NUCLEOTIDE SEQUENCE [LARGE SCALE GENOMIC DNA]</scope>
    <source>
        <strain evidence="1 2">LMG 24401</strain>
    </source>
</reference>
<dbReference type="Pfam" id="PF10884">
    <property type="entry name" value="DUF2683"/>
    <property type="match status" value="1"/>
</dbReference>
<evidence type="ECO:0000313" key="2">
    <source>
        <dbReference type="Proteomes" id="UP000028623"/>
    </source>
</evidence>
<comment type="caution">
    <text evidence="1">The sequence shown here is derived from an EMBL/GenBank/DDBJ whole genome shotgun (WGS) entry which is preliminary data.</text>
</comment>
<sequence>MSPENIFIAHPKNAEQVEALKSVMKSFKIKFEMKKSDETLLHLDEITKSLSQVRKIKEGKLKKQSAREFLDEI</sequence>
<keyword evidence="2" id="KW-1185">Reference proteome</keyword>
<proteinExistence type="predicted"/>
<dbReference type="Proteomes" id="UP000028623">
    <property type="component" value="Unassembled WGS sequence"/>
</dbReference>
<dbReference type="InterPro" id="IPR020271">
    <property type="entry name" value="Uncharacterised_MJ1172"/>
</dbReference>
<dbReference type="STRING" id="421072.SAMN04488097_2329"/>
<dbReference type="EMBL" id="JPLY01000003">
    <property type="protein sequence ID" value="KFC22012.1"/>
    <property type="molecule type" value="Genomic_DNA"/>
</dbReference>
<accession>A0A085BHR7</accession>